<proteinExistence type="predicted"/>
<sequence length="156" mass="16847">MMDIVTQIVLRKHVSVDLGVLVHSVDTVKTTERFPNPATSGAKFIGSSLPTTIKCHLGDPCEIPSVLTGDPNVKPSMKKGFVDSSIEVQNMNVTQDKNSSHVYHTVTSILPKKTGNHKVCVQNVNSAGQTADELCYSIEVTAGKINVSDLLMIIMI</sequence>
<reference evidence="1" key="1">
    <citation type="submission" date="2018-11" db="EMBL/GenBank/DDBJ databases">
        <authorList>
            <person name="Alioto T."/>
            <person name="Alioto T."/>
        </authorList>
    </citation>
    <scope>NUCLEOTIDE SEQUENCE</scope>
</reference>
<dbReference type="EMBL" id="UYJE01005257">
    <property type="protein sequence ID" value="VDI35592.1"/>
    <property type="molecule type" value="Genomic_DNA"/>
</dbReference>
<comment type="caution">
    <text evidence="1">The sequence shown here is derived from an EMBL/GenBank/DDBJ whole genome shotgun (WGS) entry which is preliminary data.</text>
</comment>
<dbReference type="AlphaFoldDB" id="A0A8B6EIG6"/>
<protein>
    <submittedName>
        <fullName evidence="1">Uncharacterized protein</fullName>
    </submittedName>
</protein>
<gene>
    <name evidence="1" type="ORF">MGAL_10B014230</name>
</gene>
<dbReference type="OrthoDB" id="6144717at2759"/>
<organism evidence="1 2">
    <name type="scientific">Mytilus galloprovincialis</name>
    <name type="common">Mediterranean mussel</name>
    <dbReference type="NCBI Taxonomy" id="29158"/>
    <lineage>
        <taxon>Eukaryota</taxon>
        <taxon>Metazoa</taxon>
        <taxon>Spiralia</taxon>
        <taxon>Lophotrochozoa</taxon>
        <taxon>Mollusca</taxon>
        <taxon>Bivalvia</taxon>
        <taxon>Autobranchia</taxon>
        <taxon>Pteriomorphia</taxon>
        <taxon>Mytilida</taxon>
        <taxon>Mytiloidea</taxon>
        <taxon>Mytilidae</taxon>
        <taxon>Mytilinae</taxon>
        <taxon>Mytilus</taxon>
    </lineage>
</organism>
<evidence type="ECO:0000313" key="2">
    <source>
        <dbReference type="Proteomes" id="UP000596742"/>
    </source>
</evidence>
<name>A0A8B6EIG6_MYTGA</name>
<dbReference type="Proteomes" id="UP000596742">
    <property type="component" value="Unassembled WGS sequence"/>
</dbReference>
<keyword evidence="2" id="KW-1185">Reference proteome</keyword>
<evidence type="ECO:0000313" key="1">
    <source>
        <dbReference type="EMBL" id="VDI35592.1"/>
    </source>
</evidence>
<accession>A0A8B6EIG6</accession>